<dbReference type="Gene3D" id="3.40.630.30">
    <property type="match status" value="1"/>
</dbReference>
<reference evidence="5" key="1">
    <citation type="journal article" date="2019" name="Int. J. Syst. Evol. Microbiol.">
        <title>The Global Catalogue of Microorganisms (GCM) 10K type strain sequencing project: providing services to taxonomists for standard genome sequencing and annotation.</title>
        <authorList>
            <consortium name="The Broad Institute Genomics Platform"/>
            <consortium name="The Broad Institute Genome Sequencing Center for Infectious Disease"/>
            <person name="Wu L."/>
            <person name="Ma J."/>
        </authorList>
    </citation>
    <scope>NUCLEOTIDE SEQUENCE [LARGE SCALE GENOMIC DNA]</scope>
    <source>
        <strain evidence="5">CCM 9147</strain>
    </source>
</reference>
<sequence length="177" mass="19989">MNKDQSFSIEFARREDLPDIVDIYNSTIPGRMATADLEPVTVESRISWFEDHQENHRPLWVLKQKGAIAGWGGLQSFYGRPAYNGTAEISIYVHEASRGTGTGSRLVQHILNECPRLDVTTLLGFVFGHNEPSIALLRKFGFEQWGFYPRVAVLDSIERDLAILGKRVDDVEGQPEQ</sequence>
<keyword evidence="2 4" id="KW-0012">Acyltransferase</keyword>
<keyword evidence="5" id="KW-1185">Reference proteome</keyword>
<evidence type="ECO:0000313" key="5">
    <source>
        <dbReference type="Proteomes" id="UP001597340"/>
    </source>
</evidence>
<comment type="caution">
    <text evidence="4">The sequence shown here is derived from an EMBL/GenBank/DDBJ whole genome shotgun (WGS) entry which is preliminary data.</text>
</comment>
<dbReference type="EC" id="2.3.-.-" evidence="4"/>
<protein>
    <submittedName>
        <fullName evidence="4">GNAT family N-acetyltransferase</fullName>
        <ecNumber evidence="4">2.3.-.-</ecNumber>
    </submittedName>
</protein>
<dbReference type="PANTHER" id="PTHR43072">
    <property type="entry name" value="N-ACETYLTRANSFERASE"/>
    <property type="match status" value="1"/>
</dbReference>
<proteinExistence type="predicted"/>
<dbReference type="GO" id="GO:0016746">
    <property type="term" value="F:acyltransferase activity"/>
    <property type="evidence" value="ECO:0007669"/>
    <property type="project" value="UniProtKB-KW"/>
</dbReference>
<evidence type="ECO:0000313" key="4">
    <source>
        <dbReference type="EMBL" id="MFD1460374.1"/>
    </source>
</evidence>
<dbReference type="InterPro" id="IPR016181">
    <property type="entry name" value="Acyl_CoA_acyltransferase"/>
</dbReference>
<dbReference type="Proteomes" id="UP001597340">
    <property type="component" value="Unassembled WGS sequence"/>
</dbReference>
<dbReference type="CDD" id="cd04301">
    <property type="entry name" value="NAT_SF"/>
    <property type="match status" value="1"/>
</dbReference>
<organism evidence="4 5">
    <name type="scientific">Paenibacillus farraposensis</name>
    <dbReference type="NCBI Taxonomy" id="2807095"/>
    <lineage>
        <taxon>Bacteria</taxon>
        <taxon>Bacillati</taxon>
        <taxon>Bacillota</taxon>
        <taxon>Bacilli</taxon>
        <taxon>Bacillales</taxon>
        <taxon>Paenibacillaceae</taxon>
        <taxon>Paenibacillus</taxon>
    </lineage>
</organism>
<dbReference type="SUPFAM" id="SSF55729">
    <property type="entry name" value="Acyl-CoA N-acyltransferases (Nat)"/>
    <property type="match status" value="1"/>
</dbReference>
<evidence type="ECO:0000259" key="3">
    <source>
        <dbReference type="PROSITE" id="PS51186"/>
    </source>
</evidence>
<gene>
    <name evidence="4" type="ORF">ACFQ5D_02715</name>
</gene>
<feature type="domain" description="N-acetyltransferase" evidence="3">
    <location>
        <begin position="7"/>
        <end position="160"/>
    </location>
</feature>
<dbReference type="PROSITE" id="PS51186">
    <property type="entry name" value="GNAT"/>
    <property type="match status" value="1"/>
</dbReference>
<keyword evidence="1 4" id="KW-0808">Transferase</keyword>
<name>A0ABW4D6N4_9BACL</name>
<dbReference type="PANTHER" id="PTHR43072:SF23">
    <property type="entry name" value="UPF0039 PROTEIN C11D3.02C"/>
    <property type="match status" value="1"/>
</dbReference>
<dbReference type="Pfam" id="PF00583">
    <property type="entry name" value="Acetyltransf_1"/>
    <property type="match status" value="1"/>
</dbReference>
<accession>A0ABW4D6N4</accession>
<evidence type="ECO:0000256" key="1">
    <source>
        <dbReference type="ARBA" id="ARBA00022679"/>
    </source>
</evidence>
<dbReference type="RefSeq" id="WP_229526351.1">
    <property type="nucleotide sequence ID" value="NZ_JAFFQR010000112.1"/>
</dbReference>
<dbReference type="InterPro" id="IPR000182">
    <property type="entry name" value="GNAT_dom"/>
</dbReference>
<evidence type="ECO:0000256" key="2">
    <source>
        <dbReference type="ARBA" id="ARBA00023315"/>
    </source>
</evidence>
<dbReference type="EMBL" id="JBHTNZ010000002">
    <property type="protein sequence ID" value="MFD1460374.1"/>
    <property type="molecule type" value="Genomic_DNA"/>
</dbReference>